<evidence type="ECO:0000256" key="3">
    <source>
        <dbReference type="ARBA" id="ARBA00023122"/>
    </source>
</evidence>
<reference evidence="10 11" key="1">
    <citation type="submission" date="2018-05" db="EMBL/GenBank/DDBJ databases">
        <title>Genomic Encyclopedia of Type Strains, Phase IV (KMG-IV): sequencing the most valuable type-strain genomes for metagenomic binning, comparative biology and taxonomic classification.</title>
        <authorList>
            <person name="Goeker M."/>
        </authorList>
    </citation>
    <scope>NUCLEOTIDE SEQUENCE [LARGE SCALE GENOMIC DNA]</scope>
    <source>
        <strain evidence="10 11">DSM 6462</strain>
    </source>
</reference>
<dbReference type="GO" id="GO:0005975">
    <property type="term" value="P:carbohydrate metabolic process"/>
    <property type="evidence" value="ECO:0007669"/>
    <property type="project" value="InterPro"/>
</dbReference>
<dbReference type="OrthoDB" id="9762536at2"/>
<dbReference type="InterPro" id="IPR046342">
    <property type="entry name" value="CBS_dom_sf"/>
</dbReference>
<feature type="site" description="Catalytically relevant" evidence="6">
    <location>
        <position position="69"/>
    </location>
</feature>
<dbReference type="GO" id="GO:1901135">
    <property type="term" value="P:carbohydrate derivative metabolic process"/>
    <property type="evidence" value="ECO:0007669"/>
    <property type="project" value="InterPro"/>
</dbReference>
<dbReference type="SUPFAM" id="SSF53697">
    <property type="entry name" value="SIS domain"/>
    <property type="match status" value="1"/>
</dbReference>
<dbReference type="GO" id="GO:0097367">
    <property type="term" value="F:carbohydrate derivative binding"/>
    <property type="evidence" value="ECO:0007669"/>
    <property type="project" value="InterPro"/>
</dbReference>
<keyword evidence="5" id="KW-0479">Metal-binding</keyword>
<evidence type="ECO:0000256" key="1">
    <source>
        <dbReference type="ARBA" id="ARBA00008165"/>
    </source>
</evidence>
<feature type="domain" description="CBS" evidence="8">
    <location>
        <begin position="284"/>
        <end position="335"/>
    </location>
</feature>
<dbReference type="Proteomes" id="UP000248021">
    <property type="component" value="Unassembled WGS sequence"/>
</dbReference>
<dbReference type="EMBL" id="QJJK01000014">
    <property type="protein sequence ID" value="PXW53128.1"/>
    <property type="molecule type" value="Genomic_DNA"/>
</dbReference>
<feature type="site" description="Catalytically relevant" evidence="6">
    <location>
        <position position="203"/>
    </location>
</feature>
<dbReference type="InterPro" id="IPR001347">
    <property type="entry name" value="SIS_dom"/>
</dbReference>
<dbReference type="InterPro" id="IPR000644">
    <property type="entry name" value="CBS_dom"/>
</dbReference>
<protein>
    <submittedName>
        <fullName evidence="10">Arabinose-5-phosphate isomerase</fullName>
    </submittedName>
</protein>
<feature type="domain" description="SIS" evidence="9">
    <location>
        <begin position="51"/>
        <end position="194"/>
    </location>
</feature>
<proteinExistence type="inferred from homology"/>
<dbReference type="PANTHER" id="PTHR42745:SF1">
    <property type="entry name" value="ARABINOSE 5-PHOSPHATE ISOMERASE KDSD"/>
    <property type="match status" value="1"/>
</dbReference>
<dbReference type="Pfam" id="PF00571">
    <property type="entry name" value="CBS"/>
    <property type="match status" value="2"/>
</dbReference>
<dbReference type="PROSITE" id="PS51464">
    <property type="entry name" value="SIS"/>
    <property type="match status" value="1"/>
</dbReference>
<dbReference type="Gene3D" id="3.40.50.10490">
    <property type="entry name" value="Glucose-6-phosphate isomerase like protein, domain 1"/>
    <property type="match status" value="1"/>
</dbReference>
<evidence type="ECO:0000256" key="6">
    <source>
        <dbReference type="PIRSR" id="PIRSR004692-3"/>
    </source>
</evidence>
<comment type="similarity">
    <text evidence="1 4">Belongs to the SIS family. GutQ/KpsF subfamily.</text>
</comment>
<dbReference type="PANTHER" id="PTHR42745">
    <property type="match status" value="1"/>
</dbReference>
<evidence type="ECO:0000256" key="5">
    <source>
        <dbReference type="PIRSR" id="PIRSR004692-2"/>
    </source>
</evidence>
<feature type="site" description="Catalytically relevant" evidence="6">
    <location>
        <position position="162"/>
    </location>
</feature>
<feature type="binding site" evidence="5">
    <location>
        <position position="92"/>
    </location>
    <ligand>
        <name>Zn(2+)</name>
        <dbReference type="ChEBI" id="CHEBI:29105"/>
    </ligand>
</feature>
<evidence type="ECO:0000256" key="4">
    <source>
        <dbReference type="PIRNR" id="PIRNR004692"/>
    </source>
</evidence>
<evidence type="ECO:0000313" key="11">
    <source>
        <dbReference type="Proteomes" id="UP000248021"/>
    </source>
</evidence>
<evidence type="ECO:0000259" key="9">
    <source>
        <dbReference type="PROSITE" id="PS51464"/>
    </source>
</evidence>
<dbReference type="GO" id="GO:0019146">
    <property type="term" value="F:arabinose-5-phosphate isomerase activity"/>
    <property type="evidence" value="ECO:0007669"/>
    <property type="project" value="UniProtKB-ARBA"/>
</dbReference>
<dbReference type="NCBIfam" id="TIGR00393">
    <property type="entry name" value="kpsF"/>
    <property type="match status" value="1"/>
</dbReference>
<dbReference type="SUPFAM" id="SSF54631">
    <property type="entry name" value="CBS-domain pair"/>
    <property type="match status" value="1"/>
</dbReference>
<organism evidence="10 11">
    <name type="scientific">Chelatococcus asaccharovorans</name>
    <dbReference type="NCBI Taxonomy" id="28210"/>
    <lineage>
        <taxon>Bacteria</taxon>
        <taxon>Pseudomonadati</taxon>
        <taxon>Pseudomonadota</taxon>
        <taxon>Alphaproteobacteria</taxon>
        <taxon>Hyphomicrobiales</taxon>
        <taxon>Chelatococcaceae</taxon>
        <taxon>Chelatococcus</taxon>
    </lineage>
</organism>
<evidence type="ECO:0000313" key="10">
    <source>
        <dbReference type="EMBL" id="PXW53128.1"/>
    </source>
</evidence>
<feature type="domain" description="CBS" evidence="8">
    <location>
        <begin position="219"/>
        <end position="278"/>
    </location>
</feature>
<keyword evidence="2" id="KW-0677">Repeat</keyword>
<dbReference type="GO" id="GO:0046872">
    <property type="term" value="F:metal ion binding"/>
    <property type="evidence" value="ECO:0007669"/>
    <property type="project" value="UniProtKB-KW"/>
</dbReference>
<dbReference type="InterPro" id="IPR046348">
    <property type="entry name" value="SIS_dom_sf"/>
</dbReference>
<gene>
    <name evidence="10" type="ORF">C7450_1144</name>
</gene>
<dbReference type="CDD" id="cd05014">
    <property type="entry name" value="SIS_Kpsf"/>
    <property type="match status" value="1"/>
</dbReference>
<evidence type="ECO:0000259" key="8">
    <source>
        <dbReference type="PROSITE" id="PS51371"/>
    </source>
</evidence>
<keyword evidence="11" id="KW-1185">Reference proteome</keyword>
<sequence>MAELSVVTSTSQEAGDDVIDVARRTLRLEMDGLAAIENALAGETGERLRAAIALIHRSAGRVIVTGIGKSGHIGRKIAATLASTGTAAYFVHAAEASHGDLGMIHETDVVLVLSWSGETAELSDIIDYTHRFKVPLIAITSREDSTLARAADIALVLPAMPEACPNGQAPTTSTLMQLAVGDMLATCLLSNRGFSADDFRRYHPGGKLGARLKRARDVMVQGEAMPLVADVASLSQAVLTMSSKRLGVTGVVNAQGDLVGLITDGDLRRAFRNGFTDCPVADVMTRTPITVTGDMLAQEVLALMNSASITVLFVMDGKRPAGVIHIHELLRIGVV</sequence>
<name>A0A2V3TWC9_9HYPH</name>
<dbReference type="Pfam" id="PF01380">
    <property type="entry name" value="SIS"/>
    <property type="match status" value="1"/>
</dbReference>
<dbReference type="InterPro" id="IPR050986">
    <property type="entry name" value="GutQ/KpsF_isomerases"/>
</dbReference>
<dbReference type="RefSeq" id="WP_110377663.1">
    <property type="nucleotide sequence ID" value="NZ_JAHBRY010000001.1"/>
</dbReference>
<comment type="caution">
    <text evidence="10">The sequence shown here is derived from an EMBL/GenBank/DDBJ whole genome shotgun (WGS) entry which is preliminary data.</text>
</comment>
<keyword evidence="3 7" id="KW-0129">CBS domain</keyword>
<keyword evidence="5" id="KW-0862">Zinc</keyword>
<keyword evidence="10" id="KW-0413">Isomerase</keyword>
<feature type="site" description="Catalytically relevant" evidence="6">
    <location>
        <position position="121"/>
    </location>
</feature>
<evidence type="ECO:0000256" key="2">
    <source>
        <dbReference type="ARBA" id="ARBA00022737"/>
    </source>
</evidence>
<dbReference type="PROSITE" id="PS51371">
    <property type="entry name" value="CBS"/>
    <property type="match status" value="2"/>
</dbReference>
<dbReference type="InterPro" id="IPR004800">
    <property type="entry name" value="KdsD/KpsF-type"/>
</dbReference>
<evidence type="ECO:0000256" key="7">
    <source>
        <dbReference type="PROSITE-ProRule" id="PRU00703"/>
    </source>
</evidence>
<dbReference type="InterPro" id="IPR035474">
    <property type="entry name" value="SIS_Kpsf"/>
</dbReference>
<accession>A0A2V3TWC9</accession>
<dbReference type="FunFam" id="3.40.50.10490:FF:000011">
    <property type="entry name" value="Arabinose 5-phosphate isomerase"/>
    <property type="match status" value="1"/>
</dbReference>
<dbReference type="AlphaFoldDB" id="A0A2V3TWC9"/>
<dbReference type="Gene3D" id="3.10.580.10">
    <property type="entry name" value="CBS-domain"/>
    <property type="match status" value="1"/>
</dbReference>
<dbReference type="CDD" id="cd04604">
    <property type="entry name" value="CBS_pair_SIS_assoc"/>
    <property type="match status" value="1"/>
</dbReference>
<dbReference type="PIRSF" id="PIRSF004692">
    <property type="entry name" value="KdsD_KpsF"/>
    <property type="match status" value="1"/>
</dbReference>